<feature type="signal peptide" evidence="7">
    <location>
        <begin position="1"/>
        <end position="15"/>
    </location>
</feature>
<feature type="transmembrane region" description="Helical" evidence="6">
    <location>
        <begin position="37"/>
        <end position="56"/>
    </location>
</feature>
<feature type="region of interest" description="Disordered" evidence="5">
    <location>
        <begin position="197"/>
        <end position="278"/>
    </location>
</feature>
<comment type="subcellular location">
    <subcellularLocation>
        <location evidence="1">Membrane</location>
        <topology evidence="1">Multi-pass membrane protein</topology>
    </subcellularLocation>
</comment>
<dbReference type="GO" id="GO:0000329">
    <property type="term" value="C:fungal-type vacuole membrane"/>
    <property type="evidence" value="ECO:0007669"/>
    <property type="project" value="TreeGrafter"/>
</dbReference>
<evidence type="ECO:0000313" key="8">
    <source>
        <dbReference type="EMBL" id="KAK7689988.1"/>
    </source>
</evidence>
<evidence type="ECO:0000256" key="5">
    <source>
        <dbReference type="SAM" id="MobiDB-lite"/>
    </source>
</evidence>
<evidence type="ECO:0000256" key="2">
    <source>
        <dbReference type="ARBA" id="ARBA00022692"/>
    </source>
</evidence>
<dbReference type="AlphaFoldDB" id="A0AAW0GID2"/>
<name>A0AAW0GID2_9APHY</name>
<feature type="transmembrane region" description="Helical" evidence="6">
    <location>
        <begin position="169"/>
        <end position="189"/>
    </location>
</feature>
<dbReference type="EMBL" id="JASBNA010000007">
    <property type="protein sequence ID" value="KAK7689988.1"/>
    <property type="molecule type" value="Genomic_DNA"/>
</dbReference>
<feature type="transmembrane region" description="Helical" evidence="6">
    <location>
        <begin position="438"/>
        <end position="460"/>
    </location>
</feature>
<feature type="transmembrane region" description="Helical" evidence="6">
    <location>
        <begin position="99"/>
        <end position="121"/>
    </location>
</feature>
<evidence type="ECO:0008006" key="10">
    <source>
        <dbReference type="Google" id="ProtNLM"/>
    </source>
</evidence>
<evidence type="ECO:0000256" key="1">
    <source>
        <dbReference type="ARBA" id="ARBA00004141"/>
    </source>
</evidence>
<dbReference type="InterPro" id="IPR011701">
    <property type="entry name" value="MFS"/>
</dbReference>
<evidence type="ECO:0000313" key="9">
    <source>
        <dbReference type="Proteomes" id="UP001385951"/>
    </source>
</evidence>
<dbReference type="PANTHER" id="PTHR21576">
    <property type="entry name" value="UNCHARACTERIZED NODULIN-LIKE PROTEIN"/>
    <property type="match status" value="1"/>
</dbReference>
<dbReference type="SUPFAM" id="SSF103473">
    <property type="entry name" value="MFS general substrate transporter"/>
    <property type="match status" value="1"/>
</dbReference>
<evidence type="ECO:0000256" key="3">
    <source>
        <dbReference type="ARBA" id="ARBA00022989"/>
    </source>
</evidence>
<dbReference type="Gene3D" id="1.20.1250.20">
    <property type="entry name" value="MFS general substrate transporter like domains"/>
    <property type="match status" value="1"/>
</dbReference>
<feature type="chain" id="PRO_5043676411" description="MFS general substrate transporter" evidence="7">
    <location>
        <begin position="16"/>
        <end position="537"/>
    </location>
</feature>
<dbReference type="PANTHER" id="PTHR21576:SF160">
    <property type="entry name" value="NODULIN-LIKE DOMAIN-CONTAINING PROTEIN"/>
    <property type="match status" value="1"/>
</dbReference>
<evidence type="ECO:0000256" key="6">
    <source>
        <dbReference type="SAM" id="Phobius"/>
    </source>
</evidence>
<proteinExistence type="predicted"/>
<gene>
    <name evidence="8" type="ORF">QCA50_006630</name>
</gene>
<feature type="transmembrane region" description="Helical" evidence="6">
    <location>
        <begin position="377"/>
        <end position="397"/>
    </location>
</feature>
<comment type="caution">
    <text evidence="8">The sequence shown here is derived from an EMBL/GenBank/DDBJ whole genome shotgun (WGS) entry which is preliminary data.</text>
</comment>
<feature type="transmembrane region" description="Helical" evidence="6">
    <location>
        <begin position="68"/>
        <end position="87"/>
    </location>
</feature>
<dbReference type="Pfam" id="PF07690">
    <property type="entry name" value="MFS_1"/>
    <property type="match status" value="1"/>
</dbReference>
<keyword evidence="7" id="KW-0732">Signal</keyword>
<evidence type="ECO:0000256" key="4">
    <source>
        <dbReference type="ARBA" id="ARBA00023136"/>
    </source>
</evidence>
<reference evidence="8 9" key="1">
    <citation type="submission" date="2022-09" db="EMBL/GenBank/DDBJ databases">
        <authorList>
            <person name="Palmer J.M."/>
        </authorList>
    </citation>
    <scope>NUCLEOTIDE SEQUENCE [LARGE SCALE GENOMIC DNA]</scope>
    <source>
        <strain evidence="8 9">DSM 7382</strain>
    </source>
</reference>
<feature type="transmembrane region" description="Helical" evidence="6">
    <location>
        <begin position="500"/>
        <end position="519"/>
    </location>
</feature>
<organism evidence="8 9">
    <name type="scientific">Cerrena zonata</name>
    <dbReference type="NCBI Taxonomy" id="2478898"/>
    <lineage>
        <taxon>Eukaryota</taxon>
        <taxon>Fungi</taxon>
        <taxon>Dikarya</taxon>
        <taxon>Basidiomycota</taxon>
        <taxon>Agaricomycotina</taxon>
        <taxon>Agaricomycetes</taxon>
        <taxon>Polyporales</taxon>
        <taxon>Cerrenaceae</taxon>
        <taxon>Cerrena</taxon>
    </lineage>
</organism>
<dbReference type="GO" id="GO:0022857">
    <property type="term" value="F:transmembrane transporter activity"/>
    <property type="evidence" value="ECO:0007669"/>
    <property type="project" value="InterPro"/>
</dbReference>
<dbReference type="InterPro" id="IPR036259">
    <property type="entry name" value="MFS_trans_sf"/>
</dbReference>
<feature type="transmembrane region" description="Helical" evidence="6">
    <location>
        <begin position="142"/>
        <end position="163"/>
    </location>
</feature>
<keyword evidence="3 6" id="KW-1133">Transmembrane helix</keyword>
<keyword evidence="9" id="KW-1185">Reference proteome</keyword>
<sequence>MGSLFISLLVALASGTNYAFSAYGPQLASRLHLTHTRLNVISISGTIGVYGTAPFMGKLVDAKGPRPLLAIAFFSLLIGYSGVRHFYARGLPEGTTDLSNWVFGTLMVCGFLTGIGANGGIMSAMNATAKSFPDRARATTTGLVLSMFGLSAFIFSIIGHTLFPGDTASLLLTLAIGTSLPMIVGFFFVRPIPLPSSDHDEHSHERQEGQDSHTPLLANQDVSEPSEDDAYAPGGKLQADPSQNSVASDYTSAGSLNSTPLRRVPSNSSLRERTSISTKAKPVDPRIRGMALAMSVDFWLLFITTVLLSGTALMFISNVGLISQALYAYATPVYDETQALEWQAKQVSSISIFNCMGRIIIGLIADTSRHIYHTPRSYFIPLVSLLFVISQMTALSITEVDGLWKASSLLGLSYGCLFGLFPAVTIEWFGLHHFSENWGFMSLAPVIGSNILSIAFGRIFDAHTHPAPEVNFASTMNTRSAPSDSHSLCLEGRACYADSLRLTISACSLAFVLGVYVAYRDWKKMKEVGVSVVERAG</sequence>
<feature type="compositionally biased region" description="Basic and acidic residues" evidence="5">
    <location>
        <begin position="197"/>
        <end position="211"/>
    </location>
</feature>
<protein>
    <recommendedName>
        <fullName evidence="10">MFS general substrate transporter</fullName>
    </recommendedName>
</protein>
<feature type="transmembrane region" description="Helical" evidence="6">
    <location>
        <begin position="298"/>
        <end position="327"/>
    </location>
</feature>
<accession>A0AAW0GID2</accession>
<keyword evidence="2 6" id="KW-0812">Transmembrane</keyword>
<keyword evidence="4 6" id="KW-0472">Membrane</keyword>
<dbReference type="Proteomes" id="UP001385951">
    <property type="component" value="Unassembled WGS sequence"/>
</dbReference>
<feature type="compositionally biased region" description="Polar residues" evidence="5">
    <location>
        <begin position="240"/>
        <end position="269"/>
    </location>
</feature>
<feature type="transmembrane region" description="Helical" evidence="6">
    <location>
        <begin position="409"/>
        <end position="431"/>
    </location>
</feature>
<evidence type="ECO:0000256" key="7">
    <source>
        <dbReference type="SAM" id="SignalP"/>
    </source>
</evidence>